<feature type="region of interest" description="Disordered" evidence="1">
    <location>
        <begin position="57"/>
        <end position="105"/>
    </location>
</feature>
<keyword evidence="4" id="KW-1185">Reference proteome</keyword>
<evidence type="ECO:0000256" key="1">
    <source>
        <dbReference type="SAM" id="MobiDB-lite"/>
    </source>
</evidence>
<evidence type="ECO:0000313" key="3">
    <source>
        <dbReference type="EMBL" id="GES03519.1"/>
    </source>
</evidence>
<evidence type="ECO:0000256" key="2">
    <source>
        <dbReference type="SAM" id="Phobius"/>
    </source>
</evidence>
<protein>
    <submittedName>
        <fullName evidence="3">Uncharacterized protein</fullName>
    </submittedName>
</protein>
<organism evidence="3 4">
    <name type="scientific">Acrocarpospora corrugata</name>
    <dbReference type="NCBI Taxonomy" id="35763"/>
    <lineage>
        <taxon>Bacteria</taxon>
        <taxon>Bacillati</taxon>
        <taxon>Actinomycetota</taxon>
        <taxon>Actinomycetes</taxon>
        <taxon>Streptosporangiales</taxon>
        <taxon>Streptosporangiaceae</taxon>
        <taxon>Acrocarpospora</taxon>
    </lineage>
</organism>
<sequence>MKWLGVGILVVAVVGMALYLTQVDLAEADQWASVLSAFLGLVGLALTCYGTIVSRTSREQAQTPGAAEPEQRDGVHNEISGGTFHGPVIQGREFGQVRHDLGGDV</sequence>
<dbReference type="EMBL" id="BLAD01000069">
    <property type="protein sequence ID" value="GES03519.1"/>
    <property type="molecule type" value="Genomic_DNA"/>
</dbReference>
<accession>A0A5M3W5E2</accession>
<feature type="transmembrane region" description="Helical" evidence="2">
    <location>
        <begin position="33"/>
        <end position="52"/>
    </location>
</feature>
<comment type="caution">
    <text evidence="3">The sequence shown here is derived from an EMBL/GenBank/DDBJ whole genome shotgun (WGS) entry which is preliminary data.</text>
</comment>
<keyword evidence="2" id="KW-0812">Transmembrane</keyword>
<gene>
    <name evidence="3" type="ORF">Acor_55850</name>
</gene>
<keyword evidence="2" id="KW-1133">Transmembrane helix</keyword>
<name>A0A5M3W5E2_9ACTN</name>
<dbReference type="Proteomes" id="UP000334990">
    <property type="component" value="Unassembled WGS sequence"/>
</dbReference>
<evidence type="ECO:0000313" key="4">
    <source>
        <dbReference type="Proteomes" id="UP000334990"/>
    </source>
</evidence>
<dbReference type="AlphaFoldDB" id="A0A5M3W5E2"/>
<feature type="compositionally biased region" description="Basic and acidic residues" evidence="1">
    <location>
        <begin position="95"/>
        <end position="105"/>
    </location>
</feature>
<proteinExistence type="predicted"/>
<keyword evidence="2" id="KW-0472">Membrane</keyword>
<reference evidence="3 4" key="1">
    <citation type="submission" date="2019-10" db="EMBL/GenBank/DDBJ databases">
        <title>Whole genome shotgun sequence of Acrocarpospora corrugata NBRC 13972.</title>
        <authorList>
            <person name="Ichikawa N."/>
            <person name="Kimura A."/>
            <person name="Kitahashi Y."/>
            <person name="Komaki H."/>
            <person name="Oguchi A."/>
        </authorList>
    </citation>
    <scope>NUCLEOTIDE SEQUENCE [LARGE SCALE GENOMIC DNA]</scope>
    <source>
        <strain evidence="3 4">NBRC 13972</strain>
    </source>
</reference>